<dbReference type="InterPro" id="IPR016181">
    <property type="entry name" value="Acyl_CoA_acyltransferase"/>
</dbReference>
<dbReference type="Pfam" id="PF00583">
    <property type="entry name" value="Acetyltransf_1"/>
    <property type="match status" value="1"/>
</dbReference>
<evidence type="ECO:0000259" key="3">
    <source>
        <dbReference type="PROSITE" id="PS51186"/>
    </source>
</evidence>
<evidence type="ECO:0000256" key="1">
    <source>
        <dbReference type="ARBA" id="ARBA00022679"/>
    </source>
</evidence>
<dbReference type="SUPFAM" id="SSF55729">
    <property type="entry name" value="Acyl-CoA N-acyltransferases (Nat)"/>
    <property type="match status" value="1"/>
</dbReference>
<keyword evidence="1" id="KW-0808">Transferase</keyword>
<sequence length="281" mass="30481">MLRTQRALRVLGPGDLDEVTGLLARDPVVNVVADFRARTTRLEPRWLGGEMWGYYEDDELVSVCHSAANLIPAMATPEALERFAERALRRGPTCAAIVGRSEDVDVLWERLGPEWPTPRDIRAGQPHLEISSAPLVEADPQVRRSTLQDLDVLYPACVAMHTEEVGVSPECNGGGPIFHAGVTQLVGTGRSFVRIDDGRVVFKAELAAVTPHACQVQGVYVAPDLRGTGLGKAGMAAVVTHALREVAPVVSLYANGYNAPALKVYERVGFRQTATFTTILF</sequence>
<dbReference type="CDD" id="cd04301">
    <property type="entry name" value="NAT_SF"/>
    <property type="match status" value="1"/>
</dbReference>
<dbReference type="PROSITE" id="PS51186">
    <property type="entry name" value="GNAT"/>
    <property type="match status" value="1"/>
</dbReference>
<keyword evidence="5" id="KW-1185">Reference proteome</keyword>
<evidence type="ECO:0000313" key="5">
    <source>
        <dbReference type="Proteomes" id="UP001183648"/>
    </source>
</evidence>
<dbReference type="RefSeq" id="WP_310299357.1">
    <property type="nucleotide sequence ID" value="NZ_BAAAPS010000007.1"/>
</dbReference>
<accession>A0ABU2BRZ8</accession>
<name>A0ABU2BRZ8_9ACTN</name>
<feature type="domain" description="N-acetyltransferase" evidence="3">
    <location>
        <begin position="140"/>
        <end position="281"/>
    </location>
</feature>
<gene>
    <name evidence="4" type="ORF">J2S63_000963</name>
</gene>
<keyword evidence="2" id="KW-0012">Acyltransferase</keyword>
<evidence type="ECO:0000313" key="4">
    <source>
        <dbReference type="EMBL" id="MDR7361410.1"/>
    </source>
</evidence>
<dbReference type="PANTHER" id="PTHR43877">
    <property type="entry name" value="AMINOALKYLPHOSPHONATE N-ACETYLTRANSFERASE-RELATED-RELATED"/>
    <property type="match status" value="1"/>
</dbReference>
<dbReference type="PIRSF" id="PIRSF021603">
    <property type="entry name" value="UCP21603_acetyltransf"/>
    <property type="match status" value="1"/>
</dbReference>
<dbReference type="Gene3D" id="3.40.630.30">
    <property type="match status" value="1"/>
</dbReference>
<dbReference type="Proteomes" id="UP001183648">
    <property type="component" value="Unassembled WGS sequence"/>
</dbReference>
<comment type="caution">
    <text evidence="4">The sequence shown here is derived from an EMBL/GenBank/DDBJ whole genome shotgun (WGS) entry which is preliminary data.</text>
</comment>
<proteinExistence type="predicted"/>
<dbReference type="Pfam" id="PF13312">
    <property type="entry name" value="DUF4081"/>
    <property type="match status" value="1"/>
</dbReference>
<reference evidence="4 5" key="1">
    <citation type="submission" date="2023-07" db="EMBL/GenBank/DDBJ databases">
        <title>Sequencing the genomes of 1000 actinobacteria strains.</title>
        <authorList>
            <person name="Klenk H.-P."/>
        </authorList>
    </citation>
    <scope>NUCLEOTIDE SEQUENCE [LARGE SCALE GENOMIC DNA]</scope>
    <source>
        <strain evidence="4 5">DSM 19426</strain>
    </source>
</reference>
<dbReference type="InterPro" id="IPR000182">
    <property type="entry name" value="GNAT_dom"/>
</dbReference>
<dbReference type="InterPro" id="IPR016794">
    <property type="entry name" value="UCP21603_acetyltransf"/>
</dbReference>
<organism evidence="4 5">
    <name type="scientific">Nocardioides marmoribigeumensis</name>
    <dbReference type="NCBI Taxonomy" id="433649"/>
    <lineage>
        <taxon>Bacteria</taxon>
        <taxon>Bacillati</taxon>
        <taxon>Actinomycetota</taxon>
        <taxon>Actinomycetes</taxon>
        <taxon>Propionibacteriales</taxon>
        <taxon>Nocardioidaceae</taxon>
        <taxon>Nocardioides</taxon>
    </lineage>
</organism>
<dbReference type="EMBL" id="JAVDYG010000001">
    <property type="protein sequence ID" value="MDR7361410.1"/>
    <property type="molecule type" value="Genomic_DNA"/>
</dbReference>
<dbReference type="InterPro" id="IPR025289">
    <property type="entry name" value="DUF4081"/>
</dbReference>
<evidence type="ECO:0000256" key="2">
    <source>
        <dbReference type="ARBA" id="ARBA00023315"/>
    </source>
</evidence>
<dbReference type="InterPro" id="IPR050832">
    <property type="entry name" value="Bact_Acetyltransf"/>
</dbReference>
<protein>
    <submittedName>
        <fullName evidence="4">GNAT family acetyltransferase</fullName>
    </submittedName>
</protein>